<gene>
    <name evidence="1" type="ORF">ILEXP_LOCUS39355</name>
</gene>
<organism evidence="1 2">
    <name type="scientific">Ilex paraguariensis</name>
    <name type="common">yerba mate</name>
    <dbReference type="NCBI Taxonomy" id="185542"/>
    <lineage>
        <taxon>Eukaryota</taxon>
        <taxon>Viridiplantae</taxon>
        <taxon>Streptophyta</taxon>
        <taxon>Embryophyta</taxon>
        <taxon>Tracheophyta</taxon>
        <taxon>Spermatophyta</taxon>
        <taxon>Magnoliopsida</taxon>
        <taxon>eudicotyledons</taxon>
        <taxon>Gunneridae</taxon>
        <taxon>Pentapetalae</taxon>
        <taxon>asterids</taxon>
        <taxon>campanulids</taxon>
        <taxon>Aquifoliales</taxon>
        <taxon>Aquifoliaceae</taxon>
        <taxon>Ilex</taxon>
    </lineage>
</organism>
<dbReference type="Proteomes" id="UP001642360">
    <property type="component" value="Unassembled WGS sequence"/>
</dbReference>
<accession>A0ABC8TKC8</accession>
<sequence>FDGCYWPLTTCSSADRAPRFKFVSLTVSFAPPEPSPSFYLIYCLAPWLHTAPTAHYNSLLLG</sequence>
<evidence type="ECO:0000313" key="2">
    <source>
        <dbReference type="Proteomes" id="UP001642360"/>
    </source>
</evidence>
<reference evidence="1 2" key="1">
    <citation type="submission" date="2024-02" db="EMBL/GenBank/DDBJ databases">
        <authorList>
            <person name="Vignale AGUSTIN F."/>
            <person name="Sosa J E."/>
            <person name="Modenutti C."/>
        </authorList>
    </citation>
    <scope>NUCLEOTIDE SEQUENCE [LARGE SCALE GENOMIC DNA]</scope>
</reference>
<keyword evidence="2" id="KW-1185">Reference proteome</keyword>
<comment type="caution">
    <text evidence="1">The sequence shown here is derived from an EMBL/GenBank/DDBJ whole genome shotgun (WGS) entry which is preliminary data.</text>
</comment>
<evidence type="ECO:0000313" key="1">
    <source>
        <dbReference type="EMBL" id="CAK9169866.1"/>
    </source>
</evidence>
<name>A0ABC8TKC8_9AQUA</name>
<feature type="non-terminal residue" evidence="1">
    <location>
        <position position="1"/>
    </location>
</feature>
<protein>
    <submittedName>
        <fullName evidence="1">Uncharacterized protein</fullName>
    </submittedName>
</protein>
<dbReference type="EMBL" id="CAUOFW020005391">
    <property type="protein sequence ID" value="CAK9169866.1"/>
    <property type="molecule type" value="Genomic_DNA"/>
</dbReference>
<dbReference type="AlphaFoldDB" id="A0ABC8TKC8"/>
<proteinExistence type="predicted"/>